<protein>
    <submittedName>
        <fullName evidence="2">Uncharacterized protein</fullName>
    </submittedName>
</protein>
<sequence length="79" mass="9475">MVWFLSSCTLLLLDAVRPFHLAFLQLTSLLRIFVINFDFSWLNFVMSLHIKMYIILFLFNPIFTIDFTTFRYSSVCIRI</sequence>
<accession>A0A224XZS9</accession>
<feature type="transmembrane region" description="Helical" evidence="1">
    <location>
        <begin position="42"/>
        <end position="63"/>
    </location>
</feature>
<dbReference type="EMBL" id="GFTR01000828">
    <property type="protein sequence ID" value="JAW15598.1"/>
    <property type="molecule type" value="Transcribed_RNA"/>
</dbReference>
<organism evidence="2">
    <name type="scientific">Panstrongylus lignarius</name>
    <dbReference type="NCBI Taxonomy" id="156445"/>
    <lineage>
        <taxon>Eukaryota</taxon>
        <taxon>Metazoa</taxon>
        <taxon>Ecdysozoa</taxon>
        <taxon>Arthropoda</taxon>
        <taxon>Hexapoda</taxon>
        <taxon>Insecta</taxon>
        <taxon>Pterygota</taxon>
        <taxon>Neoptera</taxon>
        <taxon>Paraneoptera</taxon>
        <taxon>Hemiptera</taxon>
        <taxon>Heteroptera</taxon>
        <taxon>Panheteroptera</taxon>
        <taxon>Cimicomorpha</taxon>
        <taxon>Reduviidae</taxon>
        <taxon>Triatominae</taxon>
        <taxon>Panstrongylus</taxon>
    </lineage>
</organism>
<evidence type="ECO:0000313" key="2">
    <source>
        <dbReference type="EMBL" id="JAW15598.1"/>
    </source>
</evidence>
<keyword evidence="1" id="KW-0472">Membrane</keyword>
<evidence type="ECO:0000256" key="1">
    <source>
        <dbReference type="SAM" id="Phobius"/>
    </source>
</evidence>
<name>A0A224XZS9_9HEMI</name>
<keyword evidence="1" id="KW-0812">Transmembrane</keyword>
<proteinExistence type="predicted"/>
<dbReference type="AlphaFoldDB" id="A0A224XZS9"/>
<reference evidence="2" key="1">
    <citation type="journal article" date="2018" name="PLoS Negl. Trop. Dis.">
        <title>An insight into the salivary gland and fat body transcriptome of Panstrongylus lignarius (Hemiptera: Heteroptera), the main vector of Chagas disease in Peru.</title>
        <authorList>
            <person name="Nevoa J.C."/>
            <person name="Mendes M.T."/>
            <person name="da Silva M.V."/>
            <person name="Soares S.C."/>
            <person name="Oliveira C.J.F."/>
            <person name="Ribeiro J.M.C."/>
        </authorList>
    </citation>
    <scope>NUCLEOTIDE SEQUENCE</scope>
</reference>
<keyword evidence="1" id="KW-1133">Transmembrane helix</keyword>